<dbReference type="InterPro" id="IPR029063">
    <property type="entry name" value="SAM-dependent_MTases_sf"/>
</dbReference>
<dbReference type="InterPro" id="IPR036291">
    <property type="entry name" value="NAD(P)-bd_dom_sf"/>
</dbReference>
<keyword evidence="2" id="KW-0812">Transmembrane</keyword>
<evidence type="ECO:0000313" key="5">
    <source>
        <dbReference type="Proteomes" id="UP000199648"/>
    </source>
</evidence>
<keyword evidence="2" id="KW-0472">Membrane</keyword>
<proteinExistence type="inferred from homology"/>
<feature type="transmembrane region" description="Helical" evidence="2">
    <location>
        <begin position="81"/>
        <end position="108"/>
    </location>
</feature>
<evidence type="ECO:0000313" key="4">
    <source>
        <dbReference type="EMBL" id="SCZ50842.1"/>
    </source>
</evidence>
<dbReference type="SUPFAM" id="SSF53335">
    <property type="entry name" value="S-adenosyl-L-methionine-dependent methyltransferases"/>
    <property type="match status" value="1"/>
</dbReference>
<protein>
    <submittedName>
        <fullName evidence="4">NDP-sugar epimerase, includes UDP-GlcNAc-inverting 4,6-dehydratase FlaA1 and capsular polysaccharide biosynthesis protein EpsC</fullName>
    </submittedName>
</protein>
<name>A0A1G5PMX1_9GAMM</name>
<dbReference type="SUPFAM" id="SSF51735">
    <property type="entry name" value="NAD(P)-binding Rossmann-fold domains"/>
    <property type="match status" value="1"/>
</dbReference>
<dbReference type="Gene3D" id="3.40.50.720">
    <property type="entry name" value="NAD(P)-binding Rossmann-like Domain"/>
    <property type="match status" value="2"/>
</dbReference>
<organism evidence="4 5">
    <name type="scientific">Thiohalomonas denitrificans</name>
    <dbReference type="NCBI Taxonomy" id="415747"/>
    <lineage>
        <taxon>Bacteria</taxon>
        <taxon>Pseudomonadati</taxon>
        <taxon>Pseudomonadota</taxon>
        <taxon>Gammaproteobacteria</taxon>
        <taxon>Thiohalomonadales</taxon>
        <taxon>Thiohalomonadaceae</taxon>
        <taxon>Thiohalomonas</taxon>
    </lineage>
</organism>
<feature type="transmembrane region" description="Helical" evidence="2">
    <location>
        <begin position="114"/>
        <end position="135"/>
    </location>
</feature>
<dbReference type="AlphaFoldDB" id="A0A1G5PMX1"/>
<accession>A0A1G5PMX1</accession>
<dbReference type="STRING" id="415747.SAMN03097708_00511"/>
<keyword evidence="2" id="KW-1133">Transmembrane helix</keyword>
<comment type="similarity">
    <text evidence="1">Belongs to the polysaccharide synthase family.</text>
</comment>
<dbReference type="Proteomes" id="UP000199648">
    <property type="component" value="Unassembled WGS sequence"/>
</dbReference>
<evidence type="ECO:0000259" key="3">
    <source>
        <dbReference type="Pfam" id="PF02719"/>
    </source>
</evidence>
<feature type="domain" description="Polysaccharide biosynthesis protein CapD-like" evidence="3">
    <location>
        <begin position="285"/>
        <end position="582"/>
    </location>
</feature>
<dbReference type="RefSeq" id="WP_317623046.1">
    <property type="nucleotide sequence ID" value="NZ_FMWD01000001.1"/>
</dbReference>
<dbReference type="Pfam" id="PF02719">
    <property type="entry name" value="Polysacc_synt_2"/>
    <property type="match status" value="1"/>
</dbReference>
<dbReference type="PANTHER" id="PTHR43318:SF1">
    <property type="entry name" value="POLYSACCHARIDE BIOSYNTHESIS PROTEIN EPSC-RELATED"/>
    <property type="match status" value="1"/>
</dbReference>
<dbReference type="InterPro" id="IPR003869">
    <property type="entry name" value="Polysac_CapD-like"/>
</dbReference>
<gene>
    <name evidence="4" type="ORF">SAMN03097708_00511</name>
</gene>
<feature type="transmembrane region" description="Helical" evidence="2">
    <location>
        <begin position="49"/>
        <end position="69"/>
    </location>
</feature>
<dbReference type="CDD" id="cd05237">
    <property type="entry name" value="UDP_invert_4-6DH_SDR_e"/>
    <property type="match status" value="1"/>
</dbReference>
<dbReference type="EMBL" id="FMWD01000001">
    <property type="protein sequence ID" value="SCZ50842.1"/>
    <property type="molecule type" value="Genomic_DNA"/>
</dbReference>
<reference evidence="4 5" key="1">
    <citation type="submission" date="2016-10" db="EMBL/GenBank/DDBJ databases">
        <authorList>
            <person name="de Groot N.N."/>
        </authorList>
    </citation>
    <scope>NUCLEOTIDE SEQUENCE [LARGE SCALE GENOMIC DNA]</scope>
    <source>
        <strain evidence="4 5">HLD2</strain>
    </source>
</reference>
<evidence type="ECO:0000256" key="2">
    <source>
        <dbReference type="SAM" id="Phobius"/>
    </source>
</evidence>
<evidence type="ECO:0000256" key="1">
    <source>
        <dbReference type="ARBA" id="ARBA00007430"/>
    </source>
</evidence>
<keyword evidence="5" id="KW-1185">Reference proteome</keyword>
<dbReference type="InterPro" id="IPR051203">
    <property type="entry name" value="Polysaccharide_Synthase-Rel"/>
</dbReference>
<sequence>MNIITKVLSLPRPAKRGLMILSDFTGIPIALWLAFSARYGTLTPPVGEYTWLFIAVPLITLPVFIWLGLYRAIVRFMGMKAAITVLQGITLSSLLLGALVLLSGIVGVPRSVPLIYWALALIYVSGTRFAVRAYLFSRFSRNPARDPVAIYGAGTAGAQLAQMLEHSSDYEPIAFIDDNPVLTGSFVNSIEVLGPENIRELAEEMGLTDVLLAMPRLTRTRRVEILENLEPYRVHVRTIPGLDDLVSGAASLDEIREIDIEDLLGRDPIAPDPKLLTACITGKTVMVSGAGGSIGSELCRQILAQRPSRLVLYEMSEFALYAINRELEGFAAENSMDIPVEPVLGSVQDKSRLKLVMNNFQVDTIYHAAAYKHVPLVEHNLIEGIRNNAFGTRQAAEVAVECGVSTFVLISTDKAVRPTNVMGASKRLAELILQAQQERVATMGSRVKTRFCMVRFGNVLGSSGSVVPLFREQIHNGGPVTVTHPDITRYFMTIREAAQLVLQASSMAKGGEVFVLDMGEPVRIDNLAQKMIRLSGLEVRDAAHPNGDIAIEYTGLRPGEKLYEELLIDENPVGTDHPLIWRAVENYTHRKPLTTILDRLELAISDNDCEKTRQILEQLVNEYAPSGDIVDKLWCATPRVEASPKVTALH</sequence>
<feature type="transmembrane region" description="Helical" evidence="2">
    <location>
        <begin position="20"/>
        <end position="37"/>
    </location>
</feature>
<dbReference type="Pfam" id="PF13727">
    <property type="entry name" value="CoA_binding_3"/>
    <property type="match status" value="1"/>
</dbReference>
<dbReference type="PANTHER" id="PTHR43318">
    <property type="entry name" value="UDP-N-ACETYLGLUCOSAMINE 4,6-DEHYDRATASE"/>
    <property type="match status" value="1"/>
</dbReference>